<keyword evidence="2" id="KW-1185">Reference proteome</keyword>
<reference evidence="1 2" key="1">
    <citation type="journal article" date="2012" name="Environ. Microbiol.">
        <title>The genome sequence of Desulfatibacillum alkenivorans AK-01: a blueprint for anaerobic alkane oxidation.</title>
        <authorList>
            <person name="Callaghan A.V."/>
            <person name="Morris B.E."/>
            <person name="Pereira I.A."/>
            <person name="McInerney M.J."/>
            <person name="Austin R.N."/>
            <person name="Groves J.T."/>
            <person name="Kukor J.J."/>
            <person name="Suflita J.M."/>
            <person name="Young L.Y."/>
            <person name="Zylstra G.J."/>
            <person name="Wawrik B."/>
        </authorList>
    </citation>
    <scope>NUCLEOTIDE SEQUENCE [LARGE SCALE GENOMIC DNA]</scope>
    <source>
        <strain evidence="1 2">AK-01</strain>
    </source>
</reference>
<proteinExistence type="predicted"/>
<protein>
    <submittedName>
        <fullName evidence="1">Uncharacterized protein</fullName>
    </submittedName>
</protein>
<dbReference type="EMBL" id="CP001322">
    <property type="protein sequence ID" value="ACL03992.1"/>
    <property type="molecule type" value="Genomic_DNA"/>
</dbReference>
<dbReference type="AlphaFoldDB" id="B8FIK2"/>
<organism evidence="1 2">
    <name type="scientific">Desulfatibacillum aliphaticivorans</name>
    <dbReference type="NCBI Taxonomy" id="218208"/>
    <lineage>
        <taxon>Bacteria</taxon>
        <taxon>Pseudomonadati</taxon>
        <taxon>Thermodesulfobacteriota</taxon>
        <taxon>Desulfobacteria</taxon>
        <taxon>Desulfobacterales</taxon>
        <taxon>Desulfatibacillaceae</taxon>
        <taxon>Desulfatibacillum</taxon>
    </lineage>
</organism>
<sequence>MKIMPLRAYNEQFQPAMGARALDDGQAFARAAVLIRAQRGSGKKEGFENHRGLP</sequence>
<accession>B8FIK2</accession>
<gene>
    <name evidence="1" type="ordered locus">Dalk_2299</name>
</gene>
<dbReference type="Proteomes" id="UP000000739">
    <property type="component" value="Chromosome"/>
</dbReference>
<dbReference type="KEGG" id="dal:Dalk_2299"/>
<evidence type="ECO:0000313" key="2">
    <source>
        <dbReference type="Proteomes" id="UP000000739"/>
    </source>
</evidence>
<evidence type="ECO:0000313" key="1">
    <source>
        <dbReference type="EMBL" id="ACL03992.1"/>
    </source>
</evidence>
<name>B8FIK2_DESAL</name>
<dbReference type="HOGENOM" id="CLU_3042657_0_0_7"/>